<feature type="region of interest" description="Disordered" evidence="2">
    <location>
        <begin position="343"/>
        <end position="362"/>
    </location>
</feature>
<feature type="compositionally biased region" description="Low complexity" evidence="2">
    <location>
        <begin position="227"/>
        <end position="236"/>
    </location>
</feature>
<feature type="region of interest" description="Disordered" evidence="2">
    <location>
        <begin position="211"/>
        <end position="256"/>
    </location>
</feature>
<evidence type="ECO:0000313" key="4">
    <source>
        <dbReference type="EMBL" id="KAF2861494.1"/>
    </source>
</evidence>
<dbReference type="Gene3D" id="3.40.50.300">
    <property type="entry name" value="P-loop containing nucleotide triphosphate hydrolases"/>
    <property type="match status" value="1"/>
</dbReference>
<organism evidence="4 5">
    <name type="scientific">Piedraia hortae CBS 480.64</name>
    <dbReference type="NCBI Taxonomy" id="1314780"/>
    <lineage>
        <taxon>Eukaryota</taxon>
        <taxon>Fungi</taxon>
        <taxon>Dikarya</taxon>
        <taxon>Ascomycota</taxon>
        <taxon>Pezizomycotina</taxon>
        <taxon>Dothideomycetes</taxon>
        <taxon>Dothideomycetidae</taxon>
        <taxon>Capnodiales</taxon>
        <taxon>Piedraiaceae</taxon>
        <taxon>Piedraia</taxon>
    </lineage>
</organism>
<dbReference type="InterPro" id="IPR030379">
    <property type="entry name" value="G_SEPTIN_dom"/>
</dbReference>
<name>A0A6A7C1Z6_9PEZI</name>
<dbReference type="GO" id="GO:0005525">
    <property type="term" value="F:GTP binding"/>
    <property type="evidence" value="ECO:0007669"/>
    <property type="project" value="UniProtKB-KW"/>
</dbReference>
<dbReference type="OrthoDB" id="5337438at2759"/>
<comment type="similarity">
    <text evidence="1">Belongs to the TRAFAC class TrmE-Era-EngA-EngB-Septin-like GTPase superfamily. Septin GTPase family.</text>
</comment>
<keyword evidence="1" id="KW-0547">Nucleotide-binding</keyword>
<evidence type="ECO:0000256" key="2">
    <source>
        <dbReference type="SAM" id="MobiDB-lite"/>
    </source>
</evidence>
<proteinExistence type="inferred from homology"/>
<dbReference type="Pfam" id="PF00735">
    <property type="entry name" value="Septin"/>
    <property type="match status" value="2"/>
</dbReference>
<evidence type="ECO:0000313" key="5">
    <source>
        <dbReference type="Proteomes" id="UP000799421"/>
    </source>
</evidence>
<evidence type="ECO:0000259" key="3">
    <source>
        <dbReference type="PROSITE" id="PS51719"/>
    </source>
</evidence>
<reference evidence="4" key="1">
    <citation type="journal article" date="2020" name="Stud. Mycol.">
        <title>101 Dothideomycetes genomes: a test case for predicting lifestyles and emergence of pathogens.</title>
        <authorList>
            <person name="Haridas S."/>
            <person name="Albert R."/>
            <person name="Binder M."/>
            <person name="Bloem J."/>
            <person name="Labutti K."/>
            <person name="Salamov A."/>
            <person name="Andreopoulos B."/>
            <person name="Baker S."/>
            <person name="Barry K."/>
            <person name="Bills G."/>
            <person name="Bluhm B."/>
            <person name="Cannon C."/>
            <person name="Castanera R."/>
            <person name="Culley D."/>
            <person name="Daum C."/>
            <person name="Ezra D."/>
            <person name="Gonzalez J."/>
            <person name="Henrissat B."/>
            <person name="Kuo A."/>
            <person name="Liang C."/>
            <person name="Lipzen A."/>
            <person name="Lutzoni F."/>
            <person name="Magnuson J."/>
            <person name="Mondo S."/>
            <person name="Nolan M."/>
            <person name="Ohm R."/>
            <person name="Pangilinan J."/>
            <person name="Park H.-J."/>
            <person name="Ramirez L."/>
            <person name="Alfaro M."/>
            <person name="Sun H."/>
            <person name="Tritt A."/>
            <person name="Yoshinaga Y."/>
            <person name="Zwiers L.-H."/>
            <person name="Turgeon B."/>
            <person name="Goodwin S."/>
            <person name="Spatafora J."/>
            <person name="Crous P."/>
            <person name="Grigoriev I."/>
        </authorList>
    </citation>
    <scope>NUCLEOTIDE SEQUENCE</scope>
    <source>
        <strain evidence="4">CBS 480.64</strain>
    </source>
</reference>
<feature type="compositionally biased region" description="Acidic residues" evidence="2">
    <location>
        <begin position="211"/>
        <end position="226"/>
    </location>
</feature>
<keyword evidence="5" id="KW-1185">Reference proteome</keyword>
<dbReference type="AlphaFoldDB" id="A0A6A7C1Z6"/>
<dbReference type="InterPro" id="IPR027417">
    <property type="entry name" value="P-loop_NTPase"/>
</dbReference>
<feature type="non-terminal residue" evidence="4">
    <location>
        <position position="362"/>
    </location>
</feature>
<protein>
    <recommendedName>
        <fullName evidence="3">Septin-type G domain-containing protein</fullName>
    </recommendedName>
</protein>
<feature type="domain" description="Septin-type G" evidence="3">
    <location>
        <begin position="9"/>
        <end position="339"/>
    </location>
</feature>
<evidence type="ECO:0000256" key="1">
    <source>
        <dbReference type="RuleBase" id="RU004560"/>
    </source>
</evidence>
<dbReference type="SUPFAM" id="SSF52540">
    <property type="entry name" value="P-loop containing nucleoside triphosphate hydrolases"/>
    <property type="match status" value="1"/>
</dbReference>
<keyword evidence="1" id="KW-0342">GTP-binding</keyword>
<dbReference type="Proteomes" id="UP000799421">
    <property type="component" value="Unassembled WGS sequence"/>
</dbReference>
<sequence length="362" mass="40874">PRRMRRKKEPTPFNILVIGAKGSGKTTLISFLRNAFAVSSRTTANSPVTATTPAVDKPRHVNGFIGHFVETEISNERIGITLYDSVGLEADLIDLQLRELSAFVEFKFEETFVEEQKLMRSPGAKDTHIHATFLLLDPQHLDDNAERSPVGAALDEVDLQTLRALWGKTVIIPLISKADTLTIPHMEHLKRAVWMCMEREKLDPLDALDLEGESSEEDEEEDEFQDASEGTSSNSSSEEDEEKKPGLKRRNTNNRNSMILANGAELPYLPMSVLSPDRYANPNDKPGRRYAWGTASPFDPAHCDFPRLRESIFSEWRDELRELSRKSFYETWRTTRLKNLPGSRQRVKGGVTPVAAVPREGR</sequence>
<dbReference type="PANTHER" id="PTHR18884">
    <property type="entry name" value="SEPTIN"/>
    <property type="match status" value="1"/>
</dbReference>
<accession>A0A6A7C1Z6</accession>
<dbReference type="PROSITE" id="PS51719">
    <property type="entry name" value="G_SEPTIN"/>
    <property type="match status" value="1"/>
</dbReference>
<dbReference type="EMBL" id="MU005972">
    <property type="protein sequence ID" value="KAF2861494.1"/>
    <property type="molecule type" value="Genomic_DNA"/>
</dbReference>
<gene>
    <name evidence="4" type="ORF">K470DRAFT_195628</name>
</gene>
<feature type="non-terminal residue" evidence="4">
    <location>
        <position position="1"/>
    </location>
</feature>